<accession>A0A5N5QCM6</accession>
<sequence>MFLLNVYAVSAAVAVGLVTSLVYLGGRYRPPNLLRDEKPKQRAAPLKRVTNVQCDNSTNDKKDPQLATRTSEHNCSGPLSDISGLSPHPTCSTYSTFTRVQPKTTLNTVFHEPVANVPYRVPNWSSRVQQSALSTLRGEHITNDAPRVPLSSTVGRPVHPFRHAPKTRFLHQFIATPPTAAVDPILNQFTPRCRAIKRVSFGFPSTMASNIAAELPVPEPLVKGQMEQASLKTTDKGRPKLNAATIKEPHLSSQPVTTANEHALRAVLNHIDLPAIVDHAENDVVEVAAPSISAPPQISLAVDEPALALALQTTVVTVDLPSSPLVEHQVSVLGAVCLPTEAPLATINLQVSPTGRSDDLLSHTCHALGDDGSADTTHTTAFYPELSFRSPERDIPSSVLPRTSLVAPQFQSRHCRTPLRLPMDTEQDFPSASPAAEVPALPIQPRFSLMVIEDDLLDVEMVYMDAEDTPDVTMSSPEMADIEMSSPVLPTSPMLIESNTACDAQMTTPAPAPKVCLEVETSGNVDPLAGPINRRAWEVFMERHQEMARLMPGFDGYIPPIPESWSNPILAEVTLVGQSSMGVLIGSMVPDVELSWNGHGADANANEIPQDYVIANPENMEFACSGTTVGLEDAHEYQWNYVADLTQSFENLQATGFGPTVSDLNNELLVRTPAELQHTLNLTMVPLESVDAQARELVTMAAQDFSDAHILNTELPEEVHSELLASTLEEIQQALSEITNPVETIELVSEEPEMLADLAEAFLNLEAPGVAEDREYFATAAEEIARFLNGSNVDYLDTHPEPHPIASLPQASTNFQAPDVEDDEYTREDAEDMEQYLATQSGDGLESFEEAFQEPGSVADLVQSLASMWAPGLEHGATVVTTDLIGDMQQPGIVAEAGGSSETGFIGLNDEDEEQIIEELVELESDADTDGDDAGLEVLDLEDGFDAAEAFLAGMQADGLLGAGVL</sequence>
<comment type="caution">
    <text evidence="3">The sequence shown here is derived from an EMBL/GenBank/DDBJ whole genome shotgun (WGS) entry which is preliminary data.</text>
</comment>
<proteinExistence type="predicted"/>
<protein>
    <recommendedName>
        <fullName evidence="5">Transmembrane protein</fullName>
    </recommendedName>
</protein>
<gene>
    <name evidence="3" type="ORF">CTheo_7139</name>
</gene>
<keyword evidence="4" id="KW-1185">Reference proteome</keyword>
<evidence type="ECO:0000313" key="3">
    <source>
        <dbReference type="EMBL" id="KAB5589414.1"/>
    </source>
</evidence>
<dbReference type="Proteomes" id="UP000383932">
    <property type="component" value="Unassembled WGS sequence"/>
</dbReference>
<dbReference type="EMBL" id="SSOP01000273">
    <property type="protein sequence ID" value="KAB5589414.1"/>
    <property type="molecule type" value="Genomic_DNA"/>
</dbReference>
<evidence type="ECO:0000256" key="2">
    <source>
        <dbReference type="SAM" id="Phobius"/>
    </source>
</evidence>
<evidence type="ECO:0008006" key="5">
    <source>
        <dbReference type="Google" id="ProtNLM"/>
    </source>
</evidence>
<organism evidence="3 4">
    <name type="scientific">Ceratobasidium theobromae</name>
    <dbReference type="NCBI Taxonomy" id="1582974"/>
    <lineage>
        <taxon>Eukaryota</taxon>
        <taxon>Fungi</taxon>
        <taxon>Dikarya</taxon>
        <taxon>Basidiomycota</taxon>
        <taxon>Agaricomycotina</taxon>
        <taxon>Agaricomycetes</taxon>
        <taxon>Cantharellales</taxon>
        <taxon>Ceratobasidiaceae</taxon>
        <taxon>Ceratobasidium</taxon>
    </lineage>
</organism>
<feature type="transmembrane region" description="Helical" evidence="2">
    <location>
        <begin position="6"/>
        <end position="25"/>
    </location>
</feature>
<name>A0A5N5QCM6_9AGAM</name>
<feature type="region of interest" description="Disordered" evidence="1">
    <location>
        <begin position="39"/>
        <end position="82"/>
    </location>
</feature>
<dbReference type="AlphaFoldDB" id="A0A5N5QCM6"/>
<evidence type="ECO:0000313" key="4">
    <source>
        <dbReference type="Proteomes" id="UP000383932"/>
    </source>
</evidence>
<evidence type="ECO:0000256" key="1">
    <source>
        <dbReference type="SAM" id="MobiDB-lite"/>
    </source>
</evidence>
<keyword evidence="2" id="KW-1133">Transmembrane helix</keyword>
<keyword evidence="2" id="KW-0812">Transmembrane</keyword>
<reference evidence="3 4" key="1">
    <citation type="journal article" date="2019" name="Fungal Biol. Biotechnol.">
        <title>Draft genome sequence of fastidious pathogen Ceratobasidium theobromae, which causes vascular-streak dieback in Theobroma cacao.</title>
        <authorList>
            <person name="Ali S.S."/>
            <person name="Asman A."/>
            <person name="Shao J."/>
            <person name="Firmansyah A.P."/>
            <person name="Susilo A.W."/>
            <person name="Rosmana A."/>
            <person name="McMahon P."/>
            <person name="Junaid M."/>
            <person name="Guest D."/>
            <person name="Kheng T.Y."/>
            <person name="Meinhardt L.W."/>
            <person name="Bailey B.A."/>
        </authorList>
    </citation>
    <scope>NUCLEOTIDE SEQUENCE [LARGE SCALE GENOMIC DNA]</scope>
    <source>
        <strain evidence="3 4">CT2</strain>
    </source>
</reference>
<keyword evidence="2" id="KW-0472">Membrane</keyword>